<proteinExistence type="predicted"/>
<dbReference type="PANTHER" id="PTHR21310:SF40">
    <property type="entry name" value="AMINOGLYCOSIDE PHOSPHOTRANSFERASE DOMAIN-CONTAINING PROTEIN-RELATED"/>
    <property type="match status" value="1"/>
</dbReference>
<dbReference type="AlphaFoldDB" id="A0A9Y2MUM4"/>
<dbReference type="PANTHER" id="PTHR21310">
    <property type="entry name" value="AMINOGLYCOSIDE PHOSPHOTRANSFERASE-RELATED-RELATED"/>
    <property type="match status" value="1"/>
</dbReference>
<feature type="domain" description="Aminoglycoside phosphotransferase" evidence="1">
    <location>
        <begin position="41"/>
        <end position="241"/>
    </location>
</feature>
<dbReference type="Pfam" id="PF01636">
    <property type="entry name" value="APH"/>
    <property type="match status" value="1"/>
</dbReference>
<organism evidence="2 3">
    <name type="scientific">Amycolatopsis carbonis</name>
    <dbReference type="NCBI Taxonomy" id="715471"/>
    <lineage>
        <taxon>Bacteria</taxon>
        <taxon>Bacillati</taxon>
        <taxon>Actinomycetota</taxon>
        <taxon>Actinomycetes</taxon>
        <taxon>Pseudonocardiales</taxon>
        <taxon>Pseudonocardiaceae</taxon>
        <taxon>Amycolatopsis</taxon>
    </lineage>
</organism>
<dbReference type="InterPro" id="IPR002575">
    <property type="entry name" value="Aminoglycoside_PTrfase"/>
</dbReference>
<name>A0A9Y2MUM4_9PSEU</name>
<dbReference type="GO" id="GO:0016740">
    <property type="term" value="F:transferase activity"/>
    <property type="evidence" value="ECO:0007669"/>
    <property type="project" value="UniProtKB-KW"/>
</dbReference>
<dbReference type="InterPro" id="IPR011009">
    <property type="entry name" value="Kinase-like_dom_sf"/>
</dbReference>
<dbReference type="RefSeq" id="WP_285966790.1">
    <property type="nucleotide sequence ID" value="NZ_CP127294.1"/>
</dbReference>
<dbReference type="SUPFAM" id="SSF56112">
    <property type="entry name" value="Protein kinase-like (PK-like)"/>
    <property type="match status" value="1"/>
</dbReference>
<keyword evidence="2" id="KW-0808">Transferase</keyword>
<dbReference type="EC" id="2.7.1.-" evidence="2"/>
<evidence type="ECO:0000259" key="1">
    <source>
        <dbReference type="Pfam" id="PF01636"/>
    </source>
</evidence>
<dbReference type="Proteomes" id="UP001236014">
    <property type="component" value="Chromosome"/>
</dbReference>
<gene>
    <name evidence="2" type="ORF">QRX50_31720</name>
</gene>
<dbReference type="EMBL" id="CP127294">
    <property type="protein sequence ID" value="WIX76029.1"/>
    <property type="molecule type" value="Genomic_DNA"/>
</dbReference>
<accession>A0A9Y2MUM4</accession>
<reference evidence="2 3" key="1">
    <citation type="submission" date="2023-06" db="EMBL/GenBank/DDBJ databases">
        <authorList>
            <person name="Oyuntsetseg B."/>
            <person name="Kim S.B."/>
        </authorList>
    </citation>
    <scope>NUCLEOTIDE SEQUENCE [LARGE SCALE GENOMIC DNA]</scope>
    <source>
        <strain evidence="2 3">2-15</strain>
    </source>
</reference>
<evidence type="ECO:0000313" key="2">
    <source>
        <dbReference type="EMBL" id="WIX76029.1"/>
    </source>
</evidence>
<sequence length="296" mass="32535">MNETESRAILSIAATDLDLDAGGAKVIRLGENHLYRLPEGIVARIGRRGQSAAAANEVAVARWLQRSGVPAVRVVPGLEQPMTIAESPVTFWEELPPHEAGTVADVAGLLRQLHKLAPPSEFTLPTLAPFVRLDERIDAATTISDDDRAWLHQRLAELQDAYVNLPEGLPACVVHGDAWRGNVARTADGRVFLLDFERCSFGPPEWDLVSTAVSRVTTGWLGDGEWAAYCDAYGLDVTRWAGFEVLRDIRELRMTLMAIQVAAGNPERYSEQAAHRLACLRGLRGERPWADWTAVP</sequence>
<keyword evidence="3" id="KW-1185">Reference proteome</keyword>
<dbReference type="InterPro" id="IPR051678">
    <property type="entry name" value="AGP_Transferase"/>
</dbReference>
<protein>
    <submittedName>
        <fullName evidence="2">Aminoglycoside phosphotransferase family protein</fullName>
        <ecNumber evidence="2">2.7.1.-</ecNumber>
    </submittedName>
</protein>
<dbReference type="Gene3D" id="3.90.1200.10">
    <property type="match status" value="1"/>
</dbReference>
<dbReference type="KEGG" id="acab:QRX50_31720"/>
<evidence type="ECO:0000313" key="3">
    <source>
        <dbReference type="Proteomes" id="UP001236014"/>
    </source>
</evidence>